<proteinExistence type="predicted"/>
<comment type="caution">
    <text evidence="2">The sequence shown here is derived from an EMBL/GenBank/DDBJ whole genome shotgun (WGS) entry which is preliminary data.</text>
</comment>
<keyword evidence="3" id="KW-1185">Reference proteome</keyword>
<dbReference type="InterPro" id="IPR022263">
    <property type="entry name" value="KxYKxGKxW"/>
</dbReference>
<dbReference type="RefSeq" id="WP_377243427.1">
    <property type="nucleotide sequence ID" value="NZ_JBHLXP010000001.1"/>
</dbReference>
<gene>
    <name evidence="2" type="ORF">ACFFJP_09805</name>
</gene>
<sequence length="21" mass="2351">MPLLHKDGKQWCVAGLGLQQQ</sequence>
<protein>
    <submittedName>
        <fullName evidence="2">KxYKxGKxW signal peptide domain-containing protein</fullName>
    </submittedName>
</protein>
<evidence type="ECO:0000313" key="2">
    <source>
        <dbReference type="EMBL" id="MFC0048582.1"/>
    </source>
</evidence>
<keyword evidence="1" id="KW-0732">Signal</keyword>
<reference evidence="2 3" key="1">
    <citation type="submission" date="2024-09" db="EMBL/GenBank/DDBJ databases">
        <authorList>
            <person name="Sun Q."/>
            <person name="Mori K."/>
        </authorList>
    </citation>
    <scope>NUCLEOTIDE SEQUENCE [LARGE SCALE GENOMIC DNA]</scope>
    <source>
        <strain evidence="2 3">KCTC 23315</strain>
    </source>
</reference>
<evidence type="ECO:0000313" key="3">
    <source>
        <dbReference type="Proteomes" id="UP001589813"/>
    </source>
</evidence>
<dbReference type="NCBIfam" id="TIGR03715">
    <property type="entry name" value="KxYKxGKxW"/>
    <property type="match status" value="1"/>
</dbReference>
<accession>A0ABV6BCN3</accession>
<dbReference type="Proteomes" id="UP001589813">
    <property type="component" value="Unassembled WGS sequence"/>
</dbReference>
<dbReference type="EMBL" id="JBHLXP010000001">
    <property type="protein sequence ID" value="MFC0048582.1"/>
    <property type="molecule type" value="Genomic_DNA"/>
</dbReference>
<name>A0ABV6BCN3_9GAMM</name>
<organism evidence="2 3">
    <name type="scientific">Rheinheimera tilapiae</name>
    <dbReference type="NCBI Taxonomy" id="875043"/>
    <lineage>
        <taxon>Bacteria</taxon>
        <taxon>Pseudomonadati</taxon>
        <taxon>Pseudomonadota</taxon>
        <taxon>Gammaproteobacteria</taxon>
        <taxon>Chromatiales</taxon>
        <taxon>Chromatiaceae</taxon>
        <taxon>Rheinheimera</taxon>
    </lineage>
</organism>
<evidence type="ECO:0000256" key="1">
    <source>
        <dbReference type="ARBA" id="ARBA00022729"/>
    </source>
</evidence>